<name>A0A1E8PLK1_9BURK</name>
<sequence length="283" mass="31320">MAQPSCYKGSRVALLTQHGKEAVIAPVLEPILGCSIELVTGFDTDQLGTFTRETPRHGTQLEAARRKARKGMELAHALQGIASEGSFGPDPHTGMFPWNVELVVWIDEHLGIEVVGMAQGAAPNDHIQSGDWQAVAEFAKRVGFPGHHLVLRPDGQSDTRICKDIADWTRLKTCFDRCVAQSRCGKVFVELDLRAFAHPRRMKYIEQAASDLLQRLQSTCPACSAPGFWISARQPGLPCASCRLPTQSYRSEVWTCLRCEHRRIAERTDRSAADPAHCAYCNP</sequence>
<protein>
    <recommendedName>
        <fullName evidence="1">DUF6671 domain-containing protein</fullName>
    </recommendedName>
</protein>
<accession>A0A1E8PLK1</accession>
<dbReference type="EMBL" id="MAQB02000008">
    <property type="protein sequence ID" value="OFJ47183.1"/>
    <property type="molecule type" value="Genomic_DNA"/>
</dbReference>
<dbReference type="AlphaFoldDB" id="A0A1E8PLK1"/>
<reference evidence="2 3" key="1">
    <citation type="submission" date="2016-10" db="EMBL/GenBank/DDBJ databases">
        <title>Updated version of Genome Assembly of Janthinobacterium lividum ERGS5:01.</title>
        <authorList>
            <person name="Kumar R."/>
            <person name="Acharya V."/>
            <person name="Singh D."/>
        </authorList>
    </citation>
    <scope>NUCLEOTIDE SEQUENCE [LARGE SCALE GENOMIC DNA]</scope>
    <source>
        <strain evidence="2 3">ERGS5:01</strain>
    </source>
</reference>
<feature type="domain" description="DUF6671" evidence="1">
    <location>
        <begin position="67"/>
        <end position="283"/>
    </location>
</feature>
<dbReference type="Pfam" id="PF20376">
    <property type="entry name" value="DUF6671"/>
    <property type="match status" value="1"/>
</dbReference>
<organism evidence="2 3">
    <name type="scientific">Janthinobacterium lividum</name>
    <dbReference type="NCBI Taxonomy" id="29581"/>
    <lineage>
        <taxon>Bacteria</taxon>
        <taxon>Pseudomonadati</taxon>
        <taxon>Pseudomonadota</taxon>
        <taxon>Betaproteobacteria</taxon>
        <taxon>Burkholderiales</taxon>
        <taxon>Oxalobacteraceae</taxon>
        <taxon>Janthinobacterium</taxon>
    </lineage>
</organism>
<evidence type="ECO:0000313" key="3">
    <source>
        <dbReference type="Proteomes" id="UP000092634"/>
    </source>
</evidence>
<evidence type="ECO:0000259" key="1">
    <source>
        <dbReference type="Pfam" id="PF20376"/>
    </source>
</evidence>
<evidence type="ECO:0000313" key="2">
    <source>
        <dbReference type="EMBL" id="OFJ47183.1"/>
    </source>
</evidence>
<comment type="caution">
    <text evidence="2">The sequence shown here is derived from an EMBL/GenBank/DDBJ whole genome shotgun (WGS) entry which is preliminary data.</text>
</comment>
<dbReference type="Proteomes" id="UP000092634">
    <property type="component" value="Unassembled WGS sequence"/>
</dbReference>
<gene>
    <name evidence="2" type="ORF">BA896_022235</name>
</gene>
<proteinExistence type="predicted"/>
<dbReference type="InterPro" id="IPR046612">
    <property type="entry name" value="DUF6671"/>
</dbReference>